<dbReference type="EMBL" id="JALPRF010000001">
    <property type="protein sequence ID" value="MCK8491103.1"/>
    <property type="molecule type" value="Genomic_DNA"/>
</dbReference>
<dbReference type="RefSeq" id="WP_248475902.1">
    <property type="nucleotide sequence ID" value="NZ_JALPRF010000001.1"/>
</dbReference>
<dbReference type="InterPro" id="IPR007138">
    <property type="entry name" value="ABM_dom"/>
</dbReference>
<name>A0ABT0HG23_9BACT</name>
<dbReference type="InterPro" id="IPR011008">
    <property type="entry name" value="Dimeric_a/b-barrel"/>
</dbReference>
<dbReference type="Pfam" id="PF03992">
    <property type="entry name" value="ABM"/>
    <property type="match status" value="1"/>
</dbReference>
<dbReference type="SUPFAM" id="SSF54909">
    <property type="entry name" value="Dimeric alpha+beta barrel"/>
    <property type="match status" value="1"/>
</dbReference>
<feature type="domain" description="ABM" evidence="1">
    <location>
        <begin position="16"/>
        <end position="75"/>
    </location>
</feature>
<reference evidence="2 3" key="1">
    <citation type="submission" date="2022-04" db="EMBL/GenBank/DDBJ databases">
        <title>Spirosoma sp. strain RP8 genome sequencing and assembly.</title>
        <authorList>
            <person name="Jung Y."/>
        </authorList>
    </citation>
    <scope>NUCLEOTIDE SEQUENCE [LARGE SCALE GENOMIC DNA]</scope>
    <source>
        <strain evidence="2 3">RP8</strain>
    </source>
</reference>
<evidence type="ECO:0000313" key="3">
    <source>
        <dbReference type="Proteomes" id="UP001202180"/>
    </source>
</evidence>
<sequence length="96" mass="10657">MTTISILANVQIRDYEQFMAVFTTNGKAARQRHGCQRAQVFTLPAPEQLVILFDWSSRADFEGFLADQTVKETMQASGTVGPPTFTFLTKTAELPA</sequence>
<gene>
    <name evidence="2" type="ORF">M0L20_04520</name>
</gene>
<dbReference type="Gene3D" id="3.30.70.100">
    <property type="match status" value="1"/>
</dbReference>
<dbReference type="Proteomes" id="UP001202180">
    <property type="component" value="Unassembled WGS sequence"/>
</dbReference>
<protein>
    <recommendedName>
        <fullName evidence="1">ABM domain-containing protein</fullName>
    </recommendedName>
</protein>
<proteinExistence type="predicted"/>
<evidence type="ECO:0000313" key="2">
    <source>
        <dbReference type="EMBL" id="MCK8491103.1"/>
    </source>
</evidence>
<organism evidence="2 3">
    <name type="scientific">Spirosoma liriopis</name>
    <dbReference type="NCBI Taxonomy" id="2937440"/>
    <lineage>
        <taxon>Bacteria</taxon>
        <taxon>Pseudomonadati</taxon>
        <taxon>Bacteroidota</taxon>
        <taxon>Cytophagia</taxon>
        <taxon>Cytophagales</taxon>
        <taxon>Cytophagaceae</taxon>
        <taxon>Spirosoma</taxon>
    </lineage>
</organism>
<accession>A0ABT0HG23</accession>
<comment type="caution">
    <text evidence="2">The sequence shown here is derived from an EMBL/GenBank/DDBJ whole genome shotgun (WGS) entry which is preliminary data.</text>
</comment>
<keyword evidence="3" id="KW-1185">Reference proteome</keyword>
<evidence type="ECO:0000259" key="1">
    <source>
        <dbReference type="Pfam" id="PF03992"/>
    </source>
</evidence>